<accession>A0A976R749</accession>
<evidence type="ECO:0000313" key="1">
    <source>
        <dbReference type="EMBL" id="UPW41399.1"/>
    </source>
</evidence>
<organism evidence="1">
    <name type="scientific">Dipodfec virus UA06Rod_16</name>
    <dbReference type="NCBI Taxonomy" id="2929317"/>
    <lineage>
        <taxon>Viruses</taxon>
        <taxon>Monodnaviria</taxon>
        <taxon>Sangervirae</taxon>
        <taxon>Phixviricota</taxon>
        <taxon>Malgrandaviricetes</taxon>
        <taxon>Petitvirales</taxon>
        <taxon>Microviridae</taxon>
    </lineage>
</organism>
<name>A0A976R749_9VIRU</name>
<proteinExistence type="predicted"/>
<reference evidence="1" key="1">
    <citation type="submission" date="2022-02" db="EMBL/GenBank/DDBJ databases">
        <title>Towards deciphering the DNA virus diversity associated with rodent species in the families Cricetidae and Heteromyidae.</title>
        <authorList>
            <person name="Lund M."/>
            <person name="Larsen B.B."/>
            <person name="Gryseels S."/>
            <person name="Kraberger S."/>
            <person name="Rowsey D.M."/>
            <person name="Steger L."/>
            <person name="Yule K.M."/>
            <person name="Upham N.S."/>
            <person name="Worobey M."/>
            <person name="Van Doorslaer K."/>
            <person name="Varsani A."/>
        </authorList>
    </citation>
    <scope>NUCLEOTIDE SEQUENCE</scope>
    <source>
        <strain evidence="1">UA06Rod_16</strain>
    </source>
</reference>
<dbReference type="EMBL" id="OM869590">
    <property type="protein sequence ID" value="UPW41399.1"/>
    <property type="molecule type" value="Genomic_DNA"/>
</dbReference>
<sequence length="114" mass="12966">MKHETPKTYIDQVEEVNPDGSRIEKLVEREYPITPEYVASFEESCNYKNDPQGAIARAPSRENLGDVSMFQHIAQSDSAEVQEFVARAQAQYKTLLAKAQSASEKEKKEDKEEN</sequence>
<protein>
    <submittedName>
        <fullName evidence="1">Uncharacterized protein</fullName>
    </submittedName>
</protein>